<keyword evidence="9" id="KW-0808">Transferase</keyword>
<feature type="domain" description="Acyltransferase 3" evidence="8">
    <location>
        <begin position="1"/>
        <end position="220"/>
    </location>
</feature>
<proteinExistence type="inferred from homology"/>
<dbReference type="Pfam" id="PF01757">
    <property type="entry name" value="Acyl_transf_3"/>
    <property type="match status" value="1"/>
</dbReference>
<dbReference type="GO" id="GO:0009246">
    <property type="term" value="P:enterobacterial common antigen biosynthetic process"/>
    <property type="evidence" value="ECO:0007669"/>
    <property type="project" value="TreeGrafter"/>
</dbReference>
<evidence type="ECO:0000256" key="1">
    <source>
        <dbReference type="ARBA" id="ARBA00004651"/>
    </source>
</evidence>
<reference evidence="9" key="1">
    <citation type="journal article" date="2021" name="PeerJ">
        <title>Extensive microbial diversity within the chicken gut microbiome revealed by metagenomics and culture.</title>
        <authorList>
            <person name="Gilroy R."/>
            <person name="Ravi A."/>
            <person name="Getino M."/>
            <person name="Pursley I."/>
            <person name="Horton D.L."/>
            <person name="Alikhan N.F."/>
            <person name="Baker D."/>
            <person name="Gharbi K."/>
            <person name="Hall N."/>
            <person name="Watson M."/>
            <person name="Adriaenssens E.M."/>
            <person name="Foster-Nyarko E."/>
            <person name="Jarju S."/>
            <person name="Secka A."/>
            <person name="Antonio M."/>
            <person name="Oren A."/>
            <person name="Chaudhuri R.R."/>
            <person name="La Ragione R."/>
            <person name="Hildebrand F."/>
            <person name="Pallen M.J."/>
        </authorList>
    </citation>
    <scope>NUCLEOTIDE SEQUENCE</scope>
    <source>
        <strain evidence="9">F6-686</strain>
    </source>
</reference>
<feature type="transmembrane region" description="Helical" evidence="7">
    <location>
        <begin position="160"/>
        <end position="184"/>
    </location>
</feature>
<dbReference type="GO" id="GO:0005886">
    <property type="term" value="C:plasma membrane"/>
    <property type="evidence" value="ECO:0007669"/>
    <property type="project" value="UniProtKB-SubCell"/>
</dbReference>
<dbReference type="EMBL" id="JAHLFT010000027">
    <property type="protein sequence ID" value="MBU3827951.1"/>
    <property type="molecule type" value="Genomic_DNA"/>
</dbReference>
<gene>
    <name evidence="9" type="ORF">H9806_02170</name>
</gene>
<accession>A0A9E2KQ43</accession>
<name>A0A9E2KQ43_9LACO</name>
<dbReference type="AlphaFoldDB" id="A0A9E2KQ43"/>
<evidence type="ECO:0000313" key="10">
    <source>
        <dbReference type="Proteomes" id="UP000823844"/>
    </source>
</evidence>
<feature type="transmembrane region" description="Helical" evidence="7">
    <location>
        <begin position="91"/>
        <end position="110"/>
    </location>
</feature>
<keyword evidence="5 7" id="KW-1133">Transmembrane helix</keyword>
<dbReference type="GO" id="GO:0016413">
    <property type="term" value="F:O-acetyltransferase activity"/>
    <property type="evidence" value="ECO:0007669"/>
    <property type="project" value="TreeGrafter"/>
</dbReference>
<reference evidence="9" key="2">
    <citation type="submission" date="2021-04" db="EMBL/GenBank/DDBJ databases">
        <authorList>
            <person name="Gilroy R."/>
        </authorList>
    </citation>
    <scope>NUCLEOTIDE SEQUENCE</scope>
    <source>
        <strain evidence="9">F6-686</strain>
    </source>
</reference>
<evidence type="ECO:0000259" key="8">
    <source>
        <dbReference type="Pfam" id="PF01757"/>
    </source>
</evidence>
<evidence type="ECO:0000313" key="9">
    <source>
        <dbReference type="EMBL" id="MBU3827951.1"/>
    </source>
</evidence>
<keyword evidence="6 7" id="KW-0472">Membrane</keyword>
<evidence type="ECO:0000256" key="3">
    <source>
        <dbReference type="ARBA" id="ARBA00022475"/>
    </source>
</evidence>
<evidence type="ECO:0000256" key="4">
    <source>
        <dbReference type="ARBA" id="ARBA00022692"/>
    </source>
</evidence>
<dbReference type="PANTHER" id="PTHR40074:SF2">
    <property type="entry name" value="O-ACETYLTRANSFERASE WECH"/>
    <property type="match status" value="1"/>
</dbReference>
<dbReference type="PANTHER" id="PTHR40074">
    <property type="entry name" value="O-ACETYLTRANSFERASE WECH"/>
    <property type="match status" value="1"/>
</dbReference>
<feature type="transmembrane region" description="Helical" evidence="7">
    <location>
        <begin position="63"/>
        <end position="79"/>
    </location>
</feature>
<keyword evidence="9" id="KW-0012">Acyltransferase</keyword>
<feature type="transmembrane region" description="Helical" evidence="7">
    <location>
        <begin position="204"/>
        <end position="224"/>
    </location>
</feature>
<keyword evidence="4 7" id="KW-0812">Transmembrane</keyword>
<evidence type="ECO:0000256" key="5">
    <source>
        <dbReference type="ARBA" id="ARBA00022989"/>
    </source>
</evidence>
<comment type="caution">
    <text evidence="9">The sequence shown here is derived from an EMBL/GenBank/DDBJ whole genome shotgun (WGS) entry which is preliminary data.</text>
</comment>
<sequence length="251" mass="29532">MQFYLIFPILVWMFKKTKHHHKAVLIISGLIQLAMLFYVKYVFPYVSHTGWPYLFSHYGDNVLFYQYYFILGGYIWIHYEDVKKWVRKYHNWIYLATILLSIGTVALYLFNTKFLLFKRHHATLAHQPYIMIYSTAVILAAIAFSLKYAELRTNKNWQKFSAAVSITSTLSFGIYLTQMAPIIILKRILQAINTHITSWEMLLLVPIGILFVCAGSWLISYFCYKVPPLGILIGRPNGKKLQFSKKLEFFR</sequence>
<comment type="subcellular location">
    <subcellularLocation>
        <location evidence="1">Cell membrane</location>
        <topology evidence="1">Multi-pass membrane protein</topology>
    </subcellularLocation>
</comment>
<organism evidence="9 10">
    <name type="scientific">Candidatus Lactobacillus pullistercoris</name>
    <dbReference type="NCBI Taxonomy" id="2838636"/>
    <lineage>
        <taxon>Bacteria</taxon>
        <taxon>Bacillati</taxon>
        <taxon>Bacillota</taxon>
        <taxon>Bacilli</taxon>
        <taxon>Lactobacillales</taxon>
        <taxon>Lactobacillaceae</taxon>
        <taxon>Lactobacillus</taxon>
    </lineage>
</organism>
<evidence type="ECO:0000256" key="6">
    <source>
        <dbReference type="ARBA" id="ARBA00023136"/>
    </source>
</evidence>
<protein>
    <submittedName>
        <fullName evidence="9">Acyltransferase</fullName>
    </submittedName>
</protein>
<dbReference type="Proteomes" id="UP000823844">
    <property type="component" value="Unassembled WGS sequence"/>
</dbReference>
<evidence type="ECO:0000256" key="7">
    <source>
        <dbReference type="SAM" id="Phobius"/>
    </source>
</evidence>
<keyword evidence="3" id="KW-1003">Cell membrane</keyword>
<feature type="transmembrane region" description="Helical" evidence="7">
    <location>
        <begin position="130"/>
        <end position="148"/>
    </location>
</feature>
<dbReference type="InterPro" id="IPR002656">
    <property type="entry name" value="Acyl_transf_3_dom"/>
</dbReference>
<evidence type="ECO:0000256" key="2">
    <source>
        <dbReference type="ARBA" id="ARBA00007400"/>
    </source>
</evidence>
<feature type="transmembrane region" description="Helical" evidence="7">
    <location>
        <begin position="23"/>
        <end position="43"/>
    </location>
</feature>
<comment type="similarity">
    <text evidence="2">Belongs to the acyltransferase 3 family.</text>
</comment>